<dbReference type="Proteomes" id="UP000790709">
    <property type="component" value="Unassembled WGS sequence"/>
</dbReference>
<reference evidence="1" key="1">
    <citation type="journal article" date="2021" name="New Phytol.">
        <title>Evolutionary innovations through gain and loss of genes in the ectomycorrhizal Boletales.</title>
        <authorList>
            <person name="Wu G."/>
            <person name="Miyauchi S."/>
            <person name="Morin E."/>
            <person name="Kuo A."/>
            <person name="Drula E."/>
            <person name="Varga T."/>
            <person name="Kohler A."/>
            <person name="Feng B."/>
            <person name="Cao Y."/>
            <person name="Lipzen A."/>
            <person name="Daum C."/>
            <person name="Hundley H."/>
            <person name="Pangilinan J."/>
            <person name="Johnson J."/>
            <person name="Barry K."/>
            <person name="LaButti K."/>
            <person name="Ng V."/>
            <person name="Ahrendt S."/>
            <person name="Min B."/>
            <person name="Choi I.G."/>
            <person name="Park H."/>
            <person name="Plett J.M."/>
            <person name="Magnuson J."/>
            <person name="Spatafora J.W."/>
            <person name="Nagy L.G."/>
            <person name="Henrissat B."/>
            <person name="Grigoriev I.V."/>
            <person name="Yang Z.L."/>
            <person name="Xu J."/>
            <person name="Martin F.M."/>
        </authorList>
    </citation>
    <scope>NUCLEOTIDE SEQUENCE</scope>
    <source>
        <strain evidence="1">KUC20120723A-06</strain>
    </source>
</reference>
<gene>
    <name evidence="1" type="ORF">BV22DRAFT_659682</name>
</gene>
<keyword evidence="2" id="KW-1185">Reference proteome</keyword>
<dbReference type="EMBL" id="MU266486">
    <property type="protein sequence ID" value="KAH7922393.1"/>
    <property type="molecule type" value="Genomic_DNA"/>
</dbReference>
<accession>A0ACB8BC17</accession>
<evidence type="ECO:0000313" key="2">
    <source>
        <dbReference type="Proteomes" id="UP000790709"/>
    </source>
</evidence>
<proteinExistence type="predicted"/>
<protein>
    <submittedName>
        <fullName evidence="1">Uncharacterized protein</fullName>
    </submittedName>
</protein>
<evidence type="ECO:0000313" key="1">
    <source>
        <dbReference type="EMBL" id="KAH7922393.1"/>
    </source>
</evidence>
<organism evidence="1 2">
    <name type="scientific">Leucogyrophana mollusca</name>
    <dbReference type="NCBI Taxonomy" id="85980"/>
    <lineage>
        <taxon>Eukaryota</taxon>
        <taxon>Fungi</taxon>
        <taxon>Dikarya</taxon>
        <taxon>Basidiomycota</taxon>
        <taxon>Agaricomycotina</taxon>
        <taxon>Agaricomycetes</taxon>
        <taxon>Agaricomycetidae</taxon>
        <taxon>Boletales</taxon>
        <taxon>Boletales incertae sedis</taxon>
        <taxon>Leucogyrophana</taxon>
    </lineage>
</organism>
<name>A0ACB8BC17_9AGAM</name>
<sequence length="168" mass="19045">MKPFSGSAILQRPSSFEAMRLLSTAIFLCLVVAGFASAHCTFEKLKLGWASVPWSLSIYSEENCAGSHKHFSGSVDVITDSKCTPIPAAMNDKVESFVFSTPKDDLYFRKQSNKNAKIMFYKNVDCKDEIGHWIRSWSKNTSKNGKKMSSFKVVLESVNYNSPWWHLW</sequence>
<comment type="caution">
    <text evidence="1">The sequence shown here is derived from an EMBL/GenBank/DDBJ whole genome shotgun (WGS) entry which is preliminary data.</text>
</comment>